<evidence type="ECO:0000313" key="3">
    <source>
        <dbReference type="Proteomes" id="UP001597055"/>
    </source>
</evidence>
<dbReference type="RefSeq" id="WP_204978975.1">
    <property type="nucleotide sequence ID" value="NZ_JBHTII010000001.1"/>
</dbReference>
<dbReference type="GO" id="GO:0016874">
    <property type="term" value="F:ligase activity"/>
    <property type="evidence" value="ECO:0007669"/>
    <property type="project" value="UniProtKB-KW"/>
</dbReference>
<gene>
    <name evidence="2" type="ORF">ACFQ0P_12330</name>
</gene>
<dbReference type="Pfam" id="PF25355">
    <property type="entry name" value="DUF7882"/>
    <property type="match status" value="1"/>
</dbReference>
<feature type="domain" description="DUF7882" evidence="1">
    <location>
        <begin position="1"/>
        <end position="93"/>
    </location>
</feature>
<evidence type="ECO:0000259" key="1">
    <source>
        <dbReference type="Pfam" id="PF25355"/>
    </source>
</evidence>
<proteinExistence type="predicted"/>
<protein>
    <submittedName>
        <fullName evidence="2">ATP-dependent DNA ligase</fullName>
    </submittedName>
</protein>
<sequence length="107" mass="12167">MGRLLYGSDGQAFEMDDRVLAHLRVVFMNKLRRAEPFLFHYSEHTGTRSMWVHPAVPIVFHFYGGRPPAINRGWIDALMREANSAHGLRIVPEPETAAPLETAEPQI</sequence>
<reference evidence="3" key="1">
    <citation type="journal article" date="2019" name="Int. J. Syst. Evol. Microbiol.">
        <title>The Global Catalogue of Microorganisms (GCM) 10K type strain sequencing project: providing services to taxonomists for standard genome sequencing and annotation.</title>
        <authorList>
            <consortium name="The Broad Institute Genomics Platform"/>
            <consortium name="The Broad Institute Genome Sequencing Center for Infectious Disease"/>
            <person name="Wu L."/>
            <person name="Ma J."/>
        </authorList>
    </citation>
    <scope>NUCLEOTIDE SEQUENCE [LARGE SCALE GENOMIC DNA]</scope>
    <source>
        <strain evidence="3">CCUG 54523</strain>
    </source>
</reference>
<organism evidence="2 3">
    <name type="scientific">Microbacterium insulae</name>
    <dbReference type="NCBI Taxonomy" id="483014"/>
    <lineage>
        <taxon>Bacteria</taxon>
        <taxon>Bacillati</taxon>
        <taxon>Actinomycetota</taxon>
        <taxon>Actinomycetes</taxon>
        <taxon>Micrococcales</taxon>
        <taxon>Microbacteriaceae</taxon>
        <taxon>Microbacterium</taxon>
    </lineage>
</organism>
<keyword evidence="2" id="KW-0436">Ligase</keyword>
<name>A0ABW3ALE5_9MICO</name>
<dbReference type="EMBL" id="JBHTII010000001">
    <property type="protein sequence ID" value="MFD0791189.1"/>
    <property type="molecule type" value="Genomic_DNA"/>
</dbReference>
<accession>A0ABW3ALE5</accession>
<keyword evidence="3" id="KW-1185">Reference proteome</keyword>
<evidence type="ECO:0000313" key="2">
    <source>
        <dbReference type="EMBL" id="MFD0791189.1"/>
    </source>
</evidence>
<comment type="caution">
    <text evidence="2">The sequence shown here is derived from an EMBL/GenBank/DDBJ whole genome shotgun (WGS) entry which is preliminary data.</text>
</comment>
<dbReference type="InterPro" id="IPR057204">
    <property type="entry name" value="DUF7882"/>
</dbReference>
<dbReference type="Proteomes" id="UP001597055">
    <property type="component" value="Unassembled WGS sequence"/>
</dbReference>